<protein>
    <submittedName>
        <fullName evidence="1">12079_t:CDS:1</fullName>
    </submittedName>
</protein>
<gene>
    <name evidence="1" type="ORF">DERYTH_LOCUS22979</name>
</gene>
<sequence length="62" mass="7098">MNESLDITENKLVKEFLSEKKPIKLNEISNNLILVNNNQNISSRSNLDICSSEFEDKSLDLD</sequence>
<evidence type="ECO:0000313" key="1">
    <source>
        <dbReference type="EMBL" id="CAG8798952.1"/>
    </source>
</evidence>
<dbReference type="EMBL" id="CAJVPY010033434">
    <property type="protein sequence ID" value="CAG8798952.1"/>
    <property type="molecule type" value="Genomic_DNA"/>
</dbReference>
<dbReference type="AlphaFoldDB" id="A0A9N9JV78"/>
<name>A0A9N9JV78_9GLOM</name>
<keyword evidence="2" id="KW-1185">Reference proteome</keyword>
<comment type="caution">
    <text evidence="1">The sequence shown here is derived from an EMBL/GenBank/DDBJ whole genome shotgun (WGS) entry which is preliminary data.</text>
</comment>
<dbReference type="Proteomes" id="UP000789405">
    <property type="component" value="Unassembled WGS sequence"/>
</dbReference>
<organism evidence="1 2">
    <name type="scientific">Dentiscutata erythropus</name>
    <dbReference type="NCBI Taxonomy" id="1348616"/>
    <lineage>
        <taxon>Eukaryota</taxon>
        <taxon>Fungi</taxon>
        <taxon>Fungi incertae sedis</taxon>
        <taxon>Mucoromycota</taxon>
        <taxon>Glomeromycotina</taxon>
        <taxon>Glomeromycetes</taxon>
        <taxon>Diversisporales</taxon>
        <taxon>Gigasporaceae</taxon>
        <taxon>Dentiscutata</taxon>
    </lineage>
</organism>
<accession>A0A9N9JV78</accession>
<reference evidence="1" key="1">
    <citation type="submission" date="2021-06" db="EMBL/GenBank/DDBJ databases">
        <authorList>
            <person name="Kallberg Y."/>
            <person name="Tangrot J."/>
            <person name="Rosling A."/>
        </authorList>
    </citation>
    <scope>NUCLEOTIDE SEQUENCE</scope>
    <source>
        <strain evidence="1">MA453B</strain>
    </source>
</reference>
<proteinExistence type="predicted"/>
<evidence type="ECO:0000313" key="2">
    <source>
        <dbReference type="Proteomes" id="UP000789405"/>
    </source>
</evidence>